<dbReference type="SMART" id="SM00028">
    <property type="entry name" value="TPR"/>
    <property type="match status" value="5"/>
</dbReference>
<dbReference type="GO" id="GO:0003677">
    <property type="term" value="F:DNA binding"/>
    <property type="evidence" value="ECO:0007669"/>
    <property type="project" value="InterPro"/>
</dbReference>
<evidence type="ECO:0000313" key="4">
    <source>
        <dbReference type="EMBL" id="TCP65552.1"/>
    </source>
</evidence>
<feature type="repeat" description="TPR" evidence="1">
    <location>
        <begin position="361"/>
        <end position="394"/>
    </location>
</feature>
<keyword evidence="1" id="KW-0802">TPR repeat</keyword>
<feature type="domain" description="HTH cro/C1-type" evidence="3">
    <location>
        <begin position="25"/>
        <end position="60"/>
    </location>
</feature>
<dbReference type="AlphaFoldDB" id="A0A4R2RNC5"/>
<dbReference type="RefSeq" id="WP_131849349.1">
    <property type="nucleotide sequence ID" value="NZ_SLXV01000032.1"/>
</dbReference>
<reference evidence="4 5" key="1">
    <citation type="submission" date="2019-03" db="EMBL/GenBank/DDBJ databases">
        <title>Genomic Encyclopedia of Type Strains, Phase IV (KMG-IV): sequencing the most valuable type-strain genomes for metagenomic binning, comparative biology and taxonomic classification.</title>
        <authorList>
            <person name="Goeker M."/>
        </authorList>
    </citation>
    <scope>NUCLEOTIDE SEQUENCE [LARGE SCALE GENOMIC DNA]</scope>
    <source>
        <strain evidence="4 5">DSM 46831</strain>
    </source>
</reference>
<keyword evidence="2" id="KW-0175">Coiled coil</keyword>
<dbReference type="SMART" id="SM00530">
    <property type="entry name" value="HTH_XRE"/>
    <property type="match status" value="1"/>
</dbReference>
<dbReference type="InterPro" id="IPR019734">
    <property type="entry name" value="TPR_rpt"/>
</dbReference>
<protein>
    <submittedName>
        <fullName evidence="4">Tetratricopeptide repeat protein</fullName>
    </submittedName>
</protein>
<keyword evidence="5" id="KW-1185">Reference proteome</keyword>
<accession>A0A4R2RNC5</accession>
<dbReference type="Proteomes" id="UP000294746">
    <property type="component" value="Unassembled WGS sequence"/>
</dbReference>
<sequence>MVSDTYFGEKREGLGRKIEELSEEGLSIATISNFETGKKKVSKDKIIRLFDKIDITMDQIPQLLSETKKQKDHTIKRLELQLIAVENEIDFVDASQALKKIKGLRSEIQEKKCLSYLAVVNYLTGKTYYKKENWTKAKDYYYKAIQSHEEFPEIVHLNIKAGSFYGLARISFRDSDIVTALKFVNNGLTAFQSSGKRKYLQYQLMISKVIYSEMLERNEDAFDTLSEMWQCLDEIDTEILLNMYQLQSTLYIKRKKCEIAISYAVKGIDIARRNKNFDRCFELWTTLGSAYIHLGDLEQAKICFETASQFESKIRRKFLSVHNLIQLGLLYMKERDTEYAQAILEDAVGKAKKENDALLRFKSLEALGDCFLQQSKHKEALDQFECAYEIAQKHSFLPQEHQLALKLAEFYERVDLTKHTKYSTRFYQISVQLRHNGGDEHMKMNEQIQYLMTERQSAGDPPDD</sequence>
<dbReference type="SUPFAM" id="SSF48452">
    <property type="entry name" value="TPR-like"/>
    <property type="match status" value="2"/>
</dbReference>
<feature type="coiled-coil region" evidence="2">
    <location>
        <begin position="68"/>
        <end position="95"/>
    </location>
</feature>
<dbReference type="PROSITE" id="PS50943">
    <property type="entry name" value="HTH_CROC1"/>
    <property type="match status" value="1"/>
</dbReference>
<dbReference type="OrthoDB" id="2987866at2"/>
<dbReference type="CDD" id="cd00093">
    <property type="entry name" value="HTH_XRE"/>
    <property type="match status" value="1"/>
</dbReference>
<organism evidence="4 5">
    <name type="scientific">Baia soyae</name>
    <dbReference type="NCBI Taxonomy" id="1544746"/>
    <lineage>
        <taxon>Bacteria</taxon>
        <taxon>Bacillati</taxon>
        <taxon>Bacillota</taxon>
        <taxon>Bacilli</taxon>
        <taxon>Bacillales</taxon>
        <taxon>Thermoactinomycetaceae</taxon>
        <taxon>Baia</taxon>
    </lineage>
</organism>
<evidence type="ECO:0000256" key="2">
    <source>
        <dbReference type="SAM" id="Coils"/>
    </source>
</evidence>
<dbReference type="Pfam" id="PF13181">
    <property type="entry name" value="TPR_8"/>
    <property type="match status" value="1"/>
</dbReference>
<dbReference type="Gene3D" id="1.25.40.10">
    <property type="entry name" value="Tetratricopeptide repeat domain"/>
    <property type="match status" value="2"/>
</dbReference>
<dbReference type="InterPro" id="IPR010982">
    <property type="entry name" value="Lambda_DNA-bd_dom_sf"/>
</dbReference>
<evidence type="ECO:0000313" key="5">
    <source>
        <dbReference type="Proteomes" id="UP000294746"/>
    </source>
</evidence>
<evidence type="ECO:0000259" key="3">
    <source>
        <dbReference type="PROSITE" id="PS50943"/>
    </source>
</evidence>
<proteinExistence type="predicted"/>
<dbReference type="Gene3D" id="1.10.260.40">
    <property type="entry name" value="lambda repressor-like DNA-binding domains"/>
    <property type="match status" value="1"/>
</dbReference>
<dbReference type="EMBL" id="SLXV01000032">
    <property type="protein sequence ID" value="TCP65552.1"/>
    <property type="molecule type" value="Genomic_DNA"/>
</dbReference>
<feature type="repeat" description="TPR" evidence="1">
    <location>
        <begin position="281"/>
        <end position="314"/>
    </location>
</feature>
<dbReference type="Pfam" id="PF13424">
    <property type="entry name" value="TPR_12"/>
    <property type="match status" value="1"/>
</dbReference>
<evidence type="ECO:0000256" key="1">
    <source>
        <dbReference type="PROSITE-ProRule" id="PRU00339"/>
    </source>
</evidence>
<dbReference type="SUPFAM" id="SSF47413">
    <property type="entry name" value="lambda repressor-like DNA-binding domains"/>
    <property type="match status" value="1"/>
</dbReference>
<comment type="caution">
    <text evidence="4">The sequence shown here is derived from an EMBL/GenBank/DDBJ whole genome shotgun (WGS) entry which is preliminary data.</text>
</comment>
<dbReference type="PROSITE" id="PS50005">
    <property type="entry name" value="TPR"/>
    <property type="match status" value="2"/>
</dbReference>
<dbReference type="InterPro" id="IPR001387">
    <property type="entry name" value="Cro/C1-type_HTH"/>
</dbReference>
<name>A0A4R2RNC5_9BACL</name>
<gene>
    <name evidence="4" type="ORF">EDD57_13234</name>
</gene>
<dbReference type="InterPro" id="IPR011990">
    <property type="entry name" value="TPR-like_helical_dom_sf"/>
</dbReference>